<dbReference type="HOGENOM" id="CLU_3046110_0_0_9"/>
<gene>
    <name evidence="2" type="ORF">B2K_39280</name>
</gene>
<dbReference type="Proteomes" id="UP000007392">
    <property type="component" value="Chromosome"/>
</dbReference>
<sequence>MKATFTRSITERKKIYPSVLIGDPVVQAGVMSLLCMLLLLLLLLLHSASEEISI</sequence>
<keyword evidence="1" id="KW-0812">Transmembrane</keyword>
<accession>R9ULF1</accession>
<dbReference type="KEGG" id="pmw:B2K_39280"/>
<organism evidence="2 3">
    <name type="scientific">Paenibacillus mucilaginosus K02</name>
    <dbReference type="NCBI Taxonomy" id="997761"/>
    <lineage>
        <taxon>Bacteria</taxon>
        <taxon>Bacillati</taxon>
        <taxon>Bacillota</taxon>
        <taxon>Bacilli</taxon>
        <taxon>Bacillales</taxon>
        <taxon>Paenibacillaceae</taxon>
        <taxon>Paenibacillus</taxon>
    </lineage>
</organism>
<feature type="transmembrane region" description="Helical" evidence="1">
    <location>
        <begin position="25"/>
        <end position="45"/>
    </location>
</feature>
<name>R9ULF1_9BACL</name>
<evidence type="ECO:0000313" key="3">
    <source>
        <dbReference type="Proteomes" id="UP000007392"/>
    </source>
</evidence>
<evidence type="ECO:0000313" key="2">
    <source>
        <dbReference type="EMBL" id="AGN70674.1"/>
    </source>
</evidence>
<protein>
    <submittedName>
        <fullName evidence="2">Uncharacterized protein</fullName>
    </submittedName>
</protein>
<keyword evidence="1" id="KW-0472">Membrane</keyword>
<reference evidence="2 3" key="1">
    <citation type="submission" date="2013-06" db="EMBL/GenBank/DDBJ databases">
        <title>Complete genome sequence of Paenibacillus mucilaginosus K02.</title>
        <authorList>
            <person name="Xiao B."/>
            <person name="Sun L."/>
            <person name="Xiao L."/>
            <person name="Lian B."/>
        </authorList>
    </citation>
    <scope>NUCLEOTIDE SEQUENCE [LARGE SCALE GENOMIC DNA]</scope>
    <source>
        <strain evidence="2 3">K02</strain>
    </source>
</reference>
<evidence type="ECO:0000256" key="1">
    <source>
        <dbReference type="SAM" id="Phobius"/>
    </source>
</evidence>
<proteinExistence type="predicted"/>
<dbReference type="EMBL" id="CP003422">
    <property type="protein sequence ID" value="AGN70674.1"/>
    <property type="molecule type" value="Genomic_DNA"/>
</dbReference>
<dbReference type="AlphaFoldDB" id="R9ULF1"/>
<keyword evidence="1" id="KW-1133">Transmembrane helix</keyword>